<dbReference type="CDD" id="cd00096">
    <property type="entry name" value="Ig"/>
    <property type="match status" value="1"/>
</dbReference>
<dbReference type="OrthoDB" id="6152037at2759"/>
<evidence type="ECO:0000313" key="5">
    <source>
        <dbReference type="EMBL" id="ELU03650.1"/>
    </source>
</evidence>
<keyword evidence="1" id="KW-0677">Repeat</keyword>
<dbReference type="Pfam" id="PF07679">
    <property type="entry name" value="I-set"/>
    <property type="match status" value="1"/>
</dbReference>
<name>R7UBA6_CAPTE</name>
<evidence type="ECO:0000259" key="3">
    <source>
        <dbReference type="PROSITE" id="PS50835"/>
    </source>
</evidence>
<accession>R7UBA6</accession>
<dbReference type="InterPro" id="IPR007110">
    <property type="entry name" value="Ig-like_dom"/>
</dbReference>
<protein>
    <submittedName>
        <fullName evidence="5 6">Uncharacterized protein</fullName>
    </submittedName>
</protein>
<dbReference type="PROSITE" id="PS50853">
    <property type="entry name" value="FN3"/>
    <property type="match status" value="1"/>
</dbReference>
<evidence type="ECO:0000259" key="4">
    <source>
        <dbReference type="PROSITE" id="PS50853"/>
    </source>
</evidence>
<keyword evidence="7" id="KW-1185">Reference proteome</keyword>
<dbReference type="InterPro" id="IPR003961">
    <property type="entry name" value="FN3_dom"/>
</dbReference>
<reference evidence="6" key="3">
    <citation type="submission" date="2015-06" db="UniProtKB">
        <authorList>
            <consortium name="EnsemblMetazoa"/>
        </authorList>
    </citation>
    <scope>IDENTIFICATION</scope>
</reference>
<reference evidence="5 7" key="2">
    <citation type="journal article" date="2013" name="Nature">
        <title>Insights into bilaterian evolution from three spiralian genomes.</title>
        <authorList>
            <person name="Simakov O."/>
            <person name="Marletaz F."/>
            <person name="Cho S.J."/>
            <person name="Edsinger-Gonzales E."/>
            <person name="Havlak P."/>
            <person name="Hellsten U."/>
            <person name="Kuo D.H."/>
            <person name="Larsson T."/>
            <person name="Lv J."/>
            <person name="Arendt D."/>
            <person name="Savage R."/>
            <person name="Osoegawa K."/>
            <person name="de Jong P."/>
            <person name="Grimwood J."/>
            <person name="Chapman J.A."/>
            <person name="Shapiro H."/>
            <person name="Aerts A."/>
            <person name="Otillar R.P."/>
            <person name="Terry A.Y."/>
            <person name="Boore J.L."/>
            <person name="Grigoriev I.V."/>
            <person name="Lindberg D.R."/>
            <person name="Seaver E.C."/>
            <person name="Weisblat D.A."/>
            <person name="Putnam N.H."/>
            <person name="Rokhsar D.S."/>
        </authorList>
    </citation>
    <scope>NUCLEOTIDE SEQUENCE</scope>
    <source>
        <strain evidence="5 7">I ESC-2004</strain>
    </source>
</reference>
<feature type="domain" description="Ig-like" evidence="3">
    <location>
        <begin position="162"/>
        <end position="246"/>
    </location>
</feature>
<evidence type="ECO:0000313" key="6">
    <source>
        <dbReference type="EnsemblMetazoa" id="CapteP91251"/>
    </source>
</evidence>
<dbReference type="HOGENOM" id="CLU_018612_2_1_1"/>
<dbReference type="InterPro" id="IPR013098">
    <property type="entry name" value="Ig_I-set"/>
</dbReference>
<reference evidence="7" key="1">
    <citation type="submission" date="2012-12" db="EMBL/GenBank/DDBJ databases">
        <authorList>
            <person name="Hellsten U."/>
            <person name="Grimwood J."/>
            <person name="Chapman J.A."/>
            <person name="Shapiro H."/>
            <person name="Aerts A."/>
            <person name="Otillar R.P."/>
            <person name="Terry A.Y."/>
            <person name="Boore J.L."/>
            <person name="Simakov O."/>
            <person name="Marletaz F."/>
            <person name="Cho S.-J."/>
            <person name="Edsinger-Gonzales E."/>
            <person name="Havlak P."/>
            <person name="Kuo D.-H."/>
            <person name="Larsson T."/>
            <person name="Lv J."/>
            <person name="Arendt D."/>
            <person name="Savage R."/>
            <person name="Osoegawa K."/>
            <person name="de Jong P."/>
            <person name="Lindberg D.R."/>
            <person name="Seaver E.C."/>
            <person name="Weisblat D.A."/>
            <person name="Putnam N.H."/>
            <person name="Grigoriev I.V."/>
            <person name="Rokhsar D.S."/>
        </authorList>
    </citation>
    <scope>NUCLEOTIDE SEQUENCE</scope>
    <source>
        <strain evidence="7">I ESC-2004</strain>
    </source>
</reference>
<dbReference type="InterPro" id="IPR036116">
    <property type="entry name" value="FN3_sf"/>
</dbReference>
<evidence type="ECO:0000313" key="7">
    <source>
        <dbReference type="Proteomes" id="UP000014760"/>
    </source>
</evidence>
<evidence type="ECO:0000256" key="2">
    <source>
        <dbReference type="ARBA" id="ARBA00023157"/>
    </source>
</evidence>
<dbReference type="SMART" id="SM00409">
    <property type="entry name" value="IG"/>
    <property type="match status" value="3"/>
</dbReference>
<feature type="domain" description="Ig-like" evidence="3">
    <location>
        <begin position="1"/>
        <end position="41"/>
    </location>
</feature>
<dbReference type="InterPro" id="IPR036179">
    <property type="entry name" value="Ig-like_dom_sf"/>
</dbReference>
<dbReference type="InterPro" id="IPR003599">
    <property type="entry name" value="Ig_sub"/>
</dbReference>
<organism evidence="5">
    <name type="scientific">Capitella teleta</name>
    <name type="common">Polychaete worm</name>
    <dbReference type="NCBI Taxonomy" id="283909"/>
    <lineage>
        <taxon>Eukaryota</taxon>
        <taxon>Metazoa</taxon>
        <taxon>Spiralia</taxon>
        <taxon>Lophotrochozoa</taxon>
        <taxon>Annelida</taxon>
        <taxon>Polychaeta</taxon>
        <taxon>Sedentaria</taxon>
        <taxon>Scolecida</taxon>
        <taxon>Capitellidae</taxon>
        <taxon>Capitella</taxon>
    </lineage>
</organism>
<dbReference type="Proteomes" id="UP000014760">
    <property type="component" value="Unassembled WGS sequence"/>
</dbReference>
<feature type="domain" description="Ig-like" evidence="3">
    <location>
        <begin position="54"/>
        <end position="151"/>
    </location>
</feature>
<dbReference type="InterPro" id="IPR003598">
    <property type="entry name" value="Ig_sub2"/>
</dbReference>
<dbReference type="EnsemblMetazoa" id="CapteT91251">
    <property type="protein sequence ID" value="CapteP91251"/>
    <property type="gene ID" value="CapteG91251"/>
</dbReference>
<dbReference type="SMART" id="SM00060">
    <property type="entry name" value="FN3"/>
    <property type="match status" value="1"/>
</dbReference>
<dbReference type="Gene3D" id="2.60.40.10">
    <property type="entry name" value="Immunoglobulins"/>
    <property type="match status" value="6"/>
</dbReference>
<dbReference type="EMBL" id="AMQN01001501">
    <property type="status" value="NOT_ANNOTATED_CDS"/>
    <property type="molecule type" value="Genomic_DNA"/>
</dbReference>
<dbReference type="OMA" id="NTAELEC"/>
<dbReference type="CDD" id="cd00063">
    <property type="entry name" value="FN3"/>
    <property type="match status" value="2"/>
</dbReference>
<dbReference type="PANTHER" id="PTHR44170">
    <property type="entry name" value="PROTEIN SIDEKICK"/>
    <property type="match status" value="1"/>
</dbReference>
<dbReference type="STRING" id="283909.R7UBA6"/>
<dbReference type="AlphaFoldDB" id="R7UBA6"/>
<dbReference type="SUPFAM" id="SSF49265">
    <property type="entry name" value="Fibronectin type III"/>
    <property type="match status" value="2"/>
</dbReference>
<proteinExistence type="predicted"/>
<keyword evidence="2" id="KW-1015">Disulfide bond</keyword>
<dbReference type="SMART" id="SM00408">
    <property type="entry name" value="IGc2"/>
    <property type="match status" value="2"/>
</dbReference>
<dbReference type="EMBL" id="KB303020">
    <property type="protein sequence ID" value="ELU03650.1"/>
    <property type="molecule type" value="Genomic_DNA"/>
</dbReference>
<dbReference type="InterPro" id="IPR013783">
    <property type="entry name" value="Ig-like_fold"/>
</dbReference>
<feature type="non-terminal residue" evidence="5">
    <location>
        <position position="1"/>
    </location>
</feature>
<gene>
    <name evidence="5" type="ORF">CAPTEDRAFT_91251</name>
</gene>
<dbReference type="PANTHER" id="PTHR44170:SF29">
    <property type="entry name" value="NEOGENIN"/>
    <property type="match status" value="1"/>
</dbReference>
<dbReference type="Pfam" id="PF00041">
    <property type="entry name" value="fn3"/>
    <property type="match status" value="1"/>
</dbReference>
<evidence type="ECO:0000256" key="1">
    <source>
        <dbReference type="ARBA" id="ARBA00022737"/>
    </source>
</evidence>
<sequence length="533" mass="58085">IVALPSGVLQIQNVRPSDAGSYRCHARNLARDRHSLEANLTIIPSGCSTSYSPPQIMAAPQESSVLLGSSVVLECAINGLLPPPSSPLPPQQQPQQVEWSRIDDLPLPPGRHQLIGRSNLQLHNVQPEDQGAYKCALLTTSDGSSYTTSIAERANLVVLVPPESNKSAEHITKPTAHTVRLTCVFEGVPEVSVSWMYNGVPLNSSGRIMPRGSTLLIWQSVAADSGYYQCIGRNAVGQTTLNQLLTIESSENAPSPPSTMHISSISSRQVVVSWAESPQVRGEPTLAYSIHYFPTGVPLAAPSCRLVASRARSLRVEWDVLPAEQARGQIAAYQIHYRKSGSSTLHIEEASGNLHQYTLTGLEPNQKYDVRVLAGTSLGFPSLDDAEWPWVSQVTDPNLKSGVPEAPLMQLQALNATSLLVLWERPEVLGAELIGYKLAFRKDGDSAASTIILTGERTRHTLIKLGKRETEAPLLYSLIIKYAISWVNAWRSWKSSLKNHLRQPYGFHCVSTCPALCAQAAITNSVHHAHVTH</sequence>
<dbReference type="SUPFAM" id="SSF48726">
    <property type="entry name" value="Immunoglobulin"/>
    <property type="match status" value="3"/>
</dbReference>
<feature type="domain" description="Fibronectin type-III" evidence="4">
    <location>
        <begin position="298"/>
        <end position="398"/>
    </location>
</feature>
<dbReference type="PROSITE" id="PS50835">
    <property type="entry name" value="IG_LIKE"/>
    <property type="match status" value="3"/>
</dbReference>
<dbReference type="GO" id="GO:0098609">
    <property type="term" value="P:cell-cell adhesion"/>
    <property type="evidence" value="ECO:0007669"/>
    <property type="project" value="TreeGrafter"/>
</dbReference>